<keyword evidence="5" id="KW-1185">Reference proteome</keyword>
<feature type="compositionally biased region" description="Basic and acidic residues" evidence="1">
    <location>
        <begin position="158"/>
        <end position="173"/>
    </location>
</feature>
<comment type="caution">
    <text evidence="4">The sequence shown here is derived from an EMBL/GenBank/DDBJ whole genome shotgun (WGS) entry which is preliminary data.</text>
</comment>
<keyword evidence="2" id="KW-1133">Transmembrane helix</keyword>
<accession>A0A545T2A4</accession>
<evidence type="ECO:0000259" key="3">
    <source>
        <dbReference type="Pfam" id="PF14258"/>
    </source>
</evidence>
<dbReference type="InterPro" id="IPR025646">
    <property type="entry name" value="DUF4350"/>
</dbReference>
<dbReference type="RefSeq" id="WP_142928675.1">
    <property type="nucleotide sequence ID" value="NZ_ML660100.1"/>
</dbReference>
<sequence>MHPPDAGRGQAPVRRIIATVTVAVLAGLAFWLWRSIEWKEEEVDRGLSEAARQNPMLAAERFLRSLGLAAESRRGFALLDQIHTDTSPIAATDNLILINAHRTLGEERLETLWQWVQNGGHLIVSTRNQFLGNSNPEQDLLLARLGITLVDEAAMREALADEPQEQRPNDPGRARGRSAAETDLPAPAATPDAEPGCFPQTVEVIFDGEQQPLQADWYGGHSFVDGGDRATGWINSQFGVKLLQFELEQGMITVTTDNGIWTNTDIDCHDHAYMLWLFAGDTSKTWFIINQDAPSLWSTLWRAAPYGMLFATLALLLWLWKQPVRFGPIRVQTQLDRRRFIEHSQANAAFLWRHRQQHTLIENLRNTINQQLRRRHRGYAQLSAGAQLETLQRVTSLPLPLLERAMLGAVGTGEQEFQQLVAQLQKIRNCL</sequence>
<feature type="domain" description="DUF4350" evidence="3">
    <location>
        <begin position="50"/>
        <end position="276"/>
    </location>
</feature>
<dbReference type="EMBL" id="VHSG01000021">
    <property type="protein sequence ID" value="TQV71357.1"/>
    <property type="molecule type" value="Genomic_DNA"/>
</dbReference>
<feature type="region of interest" description="Disordered" evidence="1">
    <location>
        <begin position="158"/>
        <end position="195"/>
    </location>
</feature>
<organism evidence="4 5">
    <name type="scientific">Exilibacterium tricleocarpae</name>
    <dbReference type="NCBI Taxonomy" id="2591008"/>
    <lineage>
        <taxon>Bacteria</taxon>
        <taxon>Pseudomonadati</taxon>
        <taxon>Pseudomonadota</taxon>
        <taxon>Gammaproteobacteria</taxon>
        <taxon>Cellvibrionales</taxon>
        <taxon>Cellvibrionaceae</taxon>
        <taxon>Exilibacterium</taxon>
    </lineage>
</organism>
<dbReference type="Proteomes" id="UP000319732">
    <property type="component" value="Unassembled WGS sequence"/>
</dbReference>
<dbReference type="AlphaFoldDB" id="A0A545T2A4"/>
<evidence type="ECO:0000313" key="4">
    <source>
        <dbReference type="EMBL" id="TQV71357.1"/>
    </source>
</evidence>
<evidence type="ECO:0000256" key="2">
    <source>
        <dbReference type="SAM" id="Phobius"/>
    </source>
</evidence>
<dbReference type="OrthoDB" id="6638317at2"/>
<protein>
    <submittedName>
        <fullName evidence="4">DUF4350 domain-containing protein</fullName>
    </submittedName>
</protein>
<name>A0A545T2A4_9GAMM</name>
<proteinExistence type="predicted"/>
<keyword evidence="2" id="KW-0472">Membrane</keyword>
<reference evidence="4 5" key="1">
    <citation type="submission" date="2019-06" db="EMBL/GenBank/DDBJ databases">
        <title>Whole genome sequence for Cellvibrionaceae sp. R142.</title>
        <authorList>
            <person name="Wang G."/>
        </authorList>
    </citation>
    <scope>NUCLEOTIDE SEQUENCE [LARGE SCALE GENOMIC DNA]</scope>
    <source>
        <strain evidence="4 5">R142</strain>
    </source>
</reference>
<evidence type="ECO:0000256" key="1">
    <source>
        <dbReference type="SAM" id="MobiDB-lite"/>
    </source>
</evidence>
<dbReference type="Pfam" id="PF14258">
    <property type="entry name" value="DUF4350"/>
    <property type="match status" value="1"/>
</dbReference>
<evidence type="ECO:0000313" key="5">
    <source>
        <dbReference type="Proteomes" id="UP000319732"/>
    </source>
</evidence>
<gene>
    <name evidence="4" type="ORF">FKG94_19795</name>
</gene>
<feature type="compositionally biased region" description="Low complexity" evidence="1">
    <location>
        <begin position="179"/>
        <end position="195"/>
    </location>
</feature>
<feature type="transmembrane region" description="Helical" evidence="2">
    <location>
        <begin position="300"/>
        <end position="320"/>
    </location>
</feature>
<keyword evidence="2" id="KW-0812">Transmembrane</keyword>
<feature type="transmembrane region" description="Helical" evidence="2">
    <location>
        <begin position="12"/>
        <end position="33"/>
    </location>
</feature>